<keyword evidence="3" id="KW-1185">Reference proteome</keyword>
<name>A0AAW2YN85_9EUKA</name>
<feature type="region of interest" description="Disordered" evidence="1">
    <location>
        <begin position="158"/>
        <end position="221"/>
    </location>
</feature>
<evidence type="ECO:0000313" key="3">
    <source>
        <dbReference type="Proteomes" id="UP001431209"/>
    </source>
</evidence>
<dbReference type="EMBL" id="JAOPGA020000415">
    <property type="protein sequence ID" value="KAL0478509.1"/>
    <property type="molecule type" value="Genomic_DNA"/>
</dbReference>
<protein>
    <submittedName>
        <fullName evidence="2">Uncharacterized protein</fullName>
    </submittedName>
</protein>
<evidence type="ECO:0000313" key="2">
    <source>
        <dbReference type="EMBL" id="KAL0478509.1"/>
    </source>
</evidence>
<sequence>MATKISWSSFGEVKRAIEANTSHTTVKLVLVGYGVTYIPPSRTSLEFLSDFAKDSGPYKERVKVFLIDEERIARKFCDDNEFVVGTPLLQVYYNGKSVRYRYVRKDNVDGDTKSTNILIGQLHSTTIQTIVSSTLSAVNKNPSSENVVVDLDVDVLTNVPRNEEFQSDDDEDDDDDSDTDTGEDTTEEDSESENTDEGKKHKEEELDDDESDNDDEDSGDD</sequence>
<gene>
    <name evidence="2" type="ORF">AKO1_008189</name>
</gene>
<feature type="compositionally biased region" description="Acidic residues" evidence="1">
    <location>
        <begin position="205"/>
        <end position="221"/>
    </location>
</feature>
<comment type="caution">
    <text evidence="2">The sequence shown here is derived from an EMBL/GenBank/DDBJ whole genome shotgun (WGS) entry which is preliminary data.</text>
</comment>
<dbReference type="AlphaFoldDB" id="A0AAW2YN85"/>
<organism evidence="2 3">
    <name type="scientific">Acrasis kona</name>
    <dbReference type="NCBI Taxonomy" id="1008807"/>
    <lineage>
        <taxon>Eukaryota</taxon>
        <taxon>Discoba</taxon>
        <taxon>Heterolobosea</taxon>
        <taxon>Tetramitia</taxon>
        <taxon>Eutetramitia</taxon>
        <taxon>Acrasidae</taxon>
        <taxon>Acrasis</taxon>
    </lineage>
</organism>
<accession>A0AAW2YN85</accession>
<proteinExistence type="predicted"/>
<dbReference type="Proteomes" id="UP001431209">
    <property type="component" value="Unassembled WGS sequence"/>
</dbReference>
<feature type="compositionally biased region" description="Acidic residues" evidence="1">
    <location>
        <begin position="165"/>
        <end position="195"/>
    </location>
</feature>
<reference evidence="2 3" key="1">
    <citation type="submission" date="2024-03" db="EMBL/GenBank/DDBJ databases">
        <title>The Acrasis kona genome and developmental transcriptomes reveal deep origins of eukaryotic multicellular pathways.</title>
        <authorList>
            <person name="Sheikh S."/>
            <person name="Fu C.-J."/>
            <person name="Brown M.W."/>
            <person name="Baldauf S.L."/>
        </authorList>
    </citation>
    <scope>NUCLEOTIDE SEQUENCE [LARGE SCALE GENOMIC DNA]</scope>
    <source>
        <strain evidence="2 3">ATCC MYA-3509</strain>
    </source>
</reference>
<evidence type="ECO:0000256" key="1">
    <source>
        <dbReference type="SAM" id="MobiDB-lite"/>
    </source>
</evidence>